<dbReference type="AlphaFoldDB" id="A7ES79"/>
<keyword evidence="2" id="KW-1185">Reference proteome</keyword>
<dbReference type="Proteomes" id="UP000001312">
    <property type="component" value="Unassembled WGS sequence"/>
</dbReference>
<dbReference type="InParanoid" id="A7ES79"/>
<gene>
    <name evidence="1" type="ORF">SS1G_08184</name>
</gene>
<organism evidence="1 2">
    <name type="scientific">Sclerotinia sclerotiorum (strain ATCC 18683 / 1980 / Ss-1)</name>
    <name type="common">White mold</name>
    <name type="synonym">Whetzelinia sclerotiorum</name>
    <dbReference type="NCBI Taxonomy" id="665079"/>
    <lineage>
        <taxon>Eukaryota</taxon>
        <taxon>Fungi</taxon>
        <taxon>Dikarya</taxon>
        <taxon>Ascomycota</taxon>
        <taxon>Pezizomycotina</taxon>
        <taxon>Leotiomycetes</taxon>
        <taxon>Helotiales</taxon>
        <taxon>Sclerotiniaceae</taxon>
        <taxon>Sclerotinia</taxon>
    </lineage>
</organism>
<dbReference type="KEGG" id="ssl:SS1G_08184"/>
<accession>A7ES79</accession>
<name>A7ES79_SCLS1</name>
<proteinExistence type="predicted"/>
<evidence type="ECO:0000313" key="1">
    <source>
        <dbReference type="EMBL" id="EDN92321.1"/>
    </source>
</evidence>
<reference evidence="2" key="1">
    <citation type="journal article" date="2011" name="PLoS Genet.">
        <title>Genomic analysis of the necrotrophic fungal pathogens Sclerotinia sclerotiorum and Botrytis cinerea.</title>
        <authorList>
            <person name="Amselem J."/>
            <person name="Cuomo C.A."/>
            <person name="van Kan J.A."/>
            <person name="Viaud M."/>
            <person name="Benito E.P."/>
            <person name="Couloux A."/>
            <person name="Coutinho P.M."/>
            <person name="de Vries R.P."/>
            <person name="Dyer P.S."/>
            <person name="Fillinger S."/>
            <person name="Fournier E."/>
            <person name="Gout L."/>
            <person name="Hahn M."/>
            <person name="Kohn L."/>
            <person name="Lapalu N."/>
            <person name="Plummer K.M."/>
            <person name="Pradier J.M."/>
            <person name="Quevillon E."/>
            <person name="Sharon A."/>
            <person name="Simon A."/>
            <person name="ten Have A."/>
            <person name="Tudzynski B."/>
            <person name="Tudzynski P."/>
            <person name="Wincker P."/>
            <person name="Andrew M."/>
            <person name="Anthouard V."/>
            <person name="Beever R.E."/>
            <person name="Beffa R."/>
            <person name="Benoit I."/>
            <person name="Bouzid O."/>
            <person name="Brault B."/>
            <person name="Chen Z."/>
            <person name="Choquer M."/>
            <person name="Collemare J."/>
            <person name="Cotton P."/>
            <person name="Danchin E.G."/>
            <person name="Da Silva C."/>
            <person name="Gautier A."/>
            <person name="Giraud C."/>
            <person name="Giraud T."/>
            <person name="Gonzalez C."/>
            <person name="Grossetete S."/>
            <person name="Guldener U."/>
            <person name="Henrissat B."/>
            <person name="Howlett B.J."/>
            <person name="Kodira C."/>
            <person name="Kretschmer M."/>
            <person name="Lappartient A."/>
            <person name="Leroch M."/>
            <person name="Levis C."/>
            <person name="Mauceli E."/>
            <person name="Neuveglise C."/>
            <person name="Oeser B."/>
            <person name="Pearson M."/>
            <person name="Poulain J."/>
            <person name="Poussereau N."/>
            <person name="Quesneville H."/>
            <person name="Rascle C."/>
            <person name="Schumacher J."/>
            <person name="Segurens B."/>
            <person name="Sexton A."/>
            <person name="Silva E."/>
            <person name="Sirven C."/>
            <person name="Soanes D.M."/>
            <person name="Talbot N.J."/>
            <person name="Templeton M."/>
            <person name="Yandava C."/>
            <person name="Yarden O."/>
            <person name="Zeng Q."/>
            <person name="Rollins J.A."/>
            <person name="Lebrun M.H."/>
            <person name="Dickman M."/>
        </authorList>
    </citation>
    <scope>NUCLEOTIDE SEQUENCE [LARGE SCALE GENOMIC DNA]</scope>
    <source>
        <strain evidence="2">ATCC 18683 / 1980 / Ss-1</strain>
    </source>
</reference>
<dbReference type="RefSeq" id="XP_001590444.1">
    <property type="nucleotide sequence ID" value="XM_001590394.1"/>
</dbReference>
<protein>
    <submittedName>
        <fullName evidence="1">Uncharacterized protein</fullName>
    </submittedName>
</protein>
<evidence type="ECO:0000313" key="2">
    <source>
        <dbReference type="Proteomes" id="UP000001312"/>
    </source>
</evidence>
<sequence>MYMVAVFSIIQGNFIRLYIDGNGGAAIGICRTHEQYNTYQQDILLAAHVLLMVYTRILPPTS</sequence>
<dbReference type="EMBL" id="CH476631">
    <property type="protein sequence ID" value="EDN92321.1"/>
    <property type="molecule type" value="Genomic_DNA"/>
</dbReference>
<dbReference type="HOGENOM" id="CLU_2905528_0_0_1"/>
<dbReference type="GeneID" id="5486979"/>